<dbReference type="OrthoDB" id="9985279at2"/>
<dbReference type="AlphaFoldDB" id="A0A4V6N6L3"/>
<reference evidence="1 2" key="1">
    <citation type="submission" date="2019-02" db="EMBL/GenBank/DDBJ databases">
        <title>Pedobacter sp. RP-3-21 sp. nov., isolated from Arctic soil.</title>
        <authorList>
            <person name="Dahal R.H."/>
        </authorList>
    </citation>
    <scope>NUCLEOTIDE SEQUENCE [LARGE SCALE GENOMIC DNA]</scope>
    <source>
        <strain evidence="1 2">RP-3-21</strain>
    </source>
</reference>
<keyword evidence="2" id="KW-1185">Reference proteome</keyword>
<gene>
    <name evidence="1" type="ORF">EZ456_04525</name>
</gene>
<organism evidence="1 2">
    <name type="scientific">Pedobacter psychrodurus</name>
    <dbReference type="NCBI Taxonomy" id="2530456"/>
    <lineage>
        <taxon>Bacteria</taxon>
        <taxon>Pseudomonadati</taxon>
        <taxon>Bacteroidota</taxon>
        <taxon>Sphingobacteriia</taxon>
        <taxon>Sphingobacteriales</taxon>
        <taxon>Sphingobacteriaceae</taxon>
        <taxon>Pedobacter</taxon>
    </lineage>
</organism>
<protein>
    <submittedName>
        <fullName evidence="1">Uncharacterized protein</fullName>
    </submittedName>
</protein>
<sequence>MEDKTKELPAIRNATPVSFYAHQSVRSIGLEMFPFCPIWQFQPILAKRVPSEISEEIYQFFLRKIVSMLKKSVNALRAKLTDRILAFSTVSIIMPTLHGRGDVPLIASGESAALLNQDRSGLCVMGDCLTFSWAYSTAKKFLTAIQSFPQFQIIVSANRYHKKKP</sequence>
<accession>A0A4V6N6L3</accession>
<comment type="caution">
    <text evidence="1">The sequence shown here is derived from an EMBL/GenBank/DDBJ whole genome shotgun (WGS) entry which is preliminary data.</text>
</comment>
<evidence type="ECO:0000313" key="1">
    <source>
        <dbReference type="EMBL" id="TCD28657.1"/>
    </source>
</evidence>
<dbReference type="RefSeq" id="WP_131527730.1">
    <property type="nucleotide sequence ID" value="NZ_SJSO01000003.1"/>
</dbReference>
<dbReference type="Proteomes" id="UP000293925">
    <property type="component" value="Unassembled WGS sequence"/>
</dbReference>
<proteinExistence type="predicted"/>
<dbReference type="EMBL" id="SJSO01000003">
    <property type="protein sequence ID" value="TCD28657.1"/>
    <property type="molecule type" value="Genomic_DNA"/>
</dbReference>
<name>A0A4V6N6L3_9SPHI</name>
<evidence type="ECO:0000313" key="2">
    <source>
        <dbReference type="Proteomes" id="UP000293925"/>
    </source>
</evidence>